<evidence type="ECO:0000256" key="3">
    <source>
        <dbReference type="ARBA" id="ARBA00023786"/>
    </source>
</evidence>
<evidence type="ECO:0000259" key="5">
    <source>
        <dbReference type="Pfam" id="PF23598"/>
    </source>
</evidence>
<feature type="compositionally biased region" description="Low complexity" evidence="4">
    <location>
        <begin position="121"/>
        <end position="131"/>
    </location>
</feature>
<dbReference type="RefSeq" id="XP_015066496.1">
    <property type="nucleotide sequence ID" value="XM_015211010.2"/>
</dbReference>
<dbReference type="Pfam" id="PF13855">
    <property type="entry name" value="LRR_8"/>
    <property type="match status" value="1"/>
</dbReference>
<keyword evidence="6" id="KW-1185">Reference proteome</keyword>
<gene>
    <name evidence="7 8" type="primary">LOC107011485</name>
</gene>
<dbReference type="InterPro" id="IPR003591">
    <property type="entry name" value="Leu-rich_rpt_typical-subtyp"/>
</dbReference>
<keyword evidence="1" id="KW-0433">Leucine-rich repeat</keyword>
<dbReference type="SMART" id="SM00364">
    <property type="entry name" value="LRR_BAC"/>
    <property type="match status" value="9"/>
</dbReference>
<dbReference type="InterPro" id="IPR055414">
    <property type="entry name" value="LRR_R13L4/SHOC2-like"/>
</dbReference>
<accession>A0ABM1G624</accession>
<evidence type="ECO:0000313" key="7">
    <source>
        <dbReference type="RefSeq" id="XP_015066495.1"/>
    </source>
</evidence>
<reference evidence="6" key="1">
    <citation type="journal article" date="2014" name="Nat. Genet.">
        <title>The genome of the stress-tolerant wild tomato species Solanum pennellii.</title>
        <authorList>
            <person name="Bolger A."/>
            <person name="Scossa F."/>
            <person name="Bolger M.E."/>
            <person name="Lanz C."/>
            <person name="Maumus F."/>
            <person name="Tohge T."/>
            <person name="Quesneville H."/>
            <person name="Alseekh S."/>
            <person name="Sorensen I."/>
            <person name="Lichtenstein G."/>
            <person name="Fich E.A."/>
            <person name="Conte M."/>
            <person name="Keller H."/>
            <person name="Schneeberger K."/>
            <person name="Schwacke R."/>
            <person name="Ofner I."/>
            <person name="Vrebalov J."/>
            <person name="Xu Y."/>
            <person name="Osorio S."/>
            <person name="Aflitos S.A."/>
            <person name="Schijlen E."/>
            <person name="Jimenez-Gomez J.M."/>
            <person name="Ryngajllo M."/>
            <person name="Kimura S."/>
            <person name="Kumar R."/>
            <person name="Koenig D."/>
            <person name="Headland L.R."/>
            <person name="Maloof J.N."/>
            <person name="Sinha N."/>
            <person name="van Ham R.C."/>
            <person name="Lankhorst R.K."/>
            <person name="Mao L."/>
            <person name="Vogel A."/>
            <person name="Arsova B."/>
            <person name="Panstruga R."/>
            <person name="Fei Z."/>
            <person name="Rose J.K."/>
            <person name="Zamir D."/>
            <person name="Carrari F."/>
            <person name="Giovannoni J.J."/>
            <person name="Weigel D."/>
            <person name="Usadel B."/>
            <person name="Fernie A.R."/>
        </authorList>
    </citation>
    <scope>NUCLEOTIDE SEQUENCE [LARGE SCALE GENOMIC DNA]</scope>
</reference>
<feature type="domain" description="Disease resistance R13L4/SHOC-2-like LRR" evidence="5">
    <location>
        <begin position="337"/>
        <end position="459"/>
    </location>
</feature>
<name>A0ABM1G624_SOLPN</name>
<dbReference type="PRINTS" id="PR00019">
    <property type="entry name" value="LEURICHRPT"/>
</dbReference>
<dbReference type="Gene3D" id="3.80.10.10">
    <property type="entry name" value="Ribonuclease Inhibitor"/>
    <property type="match status" value="3"/>
</dbReference>
<keyword evidence="2" id="KW-0677">Repeat</keyword>
<reference evidence="7 8" key="2">
    <citation type="submission" date="2025-05" db="UniProtKB">
        <authorList>
            <consortium name="RefSeq"/>
        </authorList>
    </citation>
    <scope>IDENTIFICATION</scope>
</reference>
<evidence type="ECO:0000256" key="1">
    <source>
        <dbReference type="ARBA" id="ARBA00022614"/>
    </source>
</evidence>
<dbReference type="Pfam" id="PF00560">
    <property type="entry name" value="LRR_1"/>
    <property type="match status" value="1"/>
</dbReference>
<dbReference type="InterPro" id="IPR032675">
    <property type="entry name" value="LRR_dom_sf"/>
</dbReference>
<evidence type="ECO:0000313" key="6">
    <source>
        <dbReference type="Proteomes" id="UP000694930"/>
    </source>
</evidence>
<dbReference type="InterPro" id="IPR050216">
    <property type="entry name" value="LRR_domain-containing"/>
</dbReference>
<proteinExistence type="inferred from homology"/>
<dbReference type="SMART" id="SM00369">
    <property type="entry name" value="LRR_TYP"/>
    <property type="match status" value="9"/>
</dbReference>
<dbReference type="PANTHER" id="PTHR48051">
    <property type="match status" value="1"/>
</dbReference>
<dbReference type="SUPFAM" id="SSF52058">
    <property type="entry name" value="L domain-like"/>
    <property type="match status" value="1"/>
</dbReference>
<evidence type="ECO:0000256" key="2">
    <source>
        <dbReference type="ARBA" id="ARBA00022737"/>
    </source>
</evidence>
<feature type="region of interest" description="Disordered" evidence="4">
    <location>
        <begin position="112"/>
        <end position="131"/>
    </location>
</feature>
<dbReference type="GeneID" id="107011485"/>
<dbReference type="RefSeq" id="XP_015066495.1">
    <property type="nucleotide sequence ID" value="XM_015211009.2"/>
</dbReference>
<evidence type="ECO:0000256" key="4">
    <source>
        <dbReference type="SAM" id="MobiDB-lite"/>
    </source>
</evidence>
<protein>
    <submittedName>
        <fullName evidence="7 8">Plant intracellular Ras-group-related LRR protein 4</fullName>
    </submittedName>
</protein>
<organism evidence="6 7">
    <name type="scientific">Solanum pennellii</name>
    <name type="common">Tomato</name>
    <name type="synonym">Lycopersicon pennellii</name>
    <dbReference type="NCBI Taxonomy" id="28526"/>
    <lineage>
        <taxon>Eukaryota</taxon>
        <taxon>Viridiplantae</taxon>
        <taxon>Streptophyta</taxon>
        <taxon>Embryophyta</taxon>
        <taxon>Tracheophyta</taxon>
        <taxon>Spermatophyta</taxon>
        <taxon>Magnoliopsida</taxon>
        <taxon>eudicotyledons</taxon>
        <taxon>Gunneridae</taxon>
        <taxon>Pentapetalae</taxon>
        <taxon>asterids</taxon>
        <taxon>lamiids</taxon>
        <taxon>Solanales</taxon>
        <taxon>Solanaceae</taxon>
        <taxon>Solanoideae</taxon>
        <taxon>Solaneae</taxon>
        <taxon>Solanum</taxon>
        <taxon>Solanum subgen. Lycopersicon</taxon>
    </lineage>
</organism>
<dbReference type="PANTHER" id="PTHR48051:SF54">
    <property type="entry name" value="LEUCINE-RICH REPEAT-CONTAINING PROTEIN"/>
    <property type="match status" value="1"/>
</dbReference>
<dbReference type="Proteomes" id="UP000694930">
    <property type="component" value="Chromosome 2"/>
</dbReference>
<comment type="similarity">
    <text evidence="3">Belongs to the SHOC2 family.</text>
</comment>
<dbReference type="InterPro" id="IPR001611">
    <property type="entry name" value="Leu-rich_rpt"/>
</dbReference>
<dbReference type="PROSITE" id="PS51450">
    <property type="entry name" value="LRR"/>
    <property type="match status" value="5"/>
</dbReference>
<sequence length="578" mass="63835">MGSLGMSIDEIVQEIMRIHGSLPTRPSIDEVEAARALIGNLEKEDQLKIEAIMRQNKRKGVPEELFKILQEMQRNALLFQSKEQKREALKLLDLENIHSVFDDLIQRATKCLPSKSHDNDPSSSSSSIEPNDLSLANQVSFSGNSNRRLESPATTTAAASSSSFCNSKDSIKASELYSRDDSYLNKAKATFLVDGIGVGLRSGDASSGPKIVDSTLKPSAISGQDGEKLSLIKLASMIEVSSKKGSRELMLRNKLSDQVEWLPDSIGKLSSLITLDLSENRITVLPTTIGGLLSLQKLDLHSNRIVELPDCIGDLLNLVYLDLSGNNLKLLPPSFARLAHLQELDLSSNMLSVLPETIGSLVSLKKLIVETNDLEELPHTIGQCTSLKELRVDYNHLKALPEAVGRIESLEILTARYNNIRLLPTTMSSLTSLKELNVSFNEIESVPESLCFATSLVKLNISNNFADLRSLPRSIGNLELLEELDMSNNQIRVLPDSFRMLSSLRVLKTDGNPLEVPPRSVLEKGAQVVVQYMSDLVANRDLKTQPAKKKKKKSWTHICCFSSSNKRQRNGSMDYVNA</sequence>
<evidence type="ECO:0000313" key="8">
    <source>
        <dbReference type="RefSeq" id="XP_015066496.1"/>
    </source>
</evidence>
<dbReference type="Pfam" id="PF23598">
    <property type="entry name" value="LRR_14"/>
    <property type="match status" value="1"/>
</dbReference>